<protein>
    <submittedName>
        <fullName evidence="4">NAD(P)H-dependent oxidoreductase</fullName>
    </submittedName>
</protein>
<dbReference type="AlphaFoldDB" id="A0A0C2R8Y5"/>
<dbReference type="PATRIC" id="fig|889306.3.peg.1893"/>
<dbReference type="PANTHER" id="PTHR43278">
    <property type="entry name" value="NAD(P)H-DEPENDENT FMN-CONTAINING OXIDOREDUCTASE YWQN-RELATED"/>
    <property type="match status" value="1"/>
</dbReference>
<evidence type="ECO:0000313" key="4">
    <source>
        <dbReference type="EMBL" id="KIL46760.1"/>
    </source>
</evidence>
<reference evidence="4 5" key="1">
    <citation type="submission" date="2015-01" db="EMBL/GenBank/DDBJ databases">
        <title>Genome sequencing of Jeotgalibacillus soli.</title>
        <authorList>
            <person name="Goh K.M."/>
            <person name="Chan K.-G."/>
            <person name="Yaakop A.S."/>
            <person name="Ee R."/>
            <person name="Gan H.M."/>
            <person name="Chan C.S."/>
        </authorList>
    </citation>
    <scope>NUCLEOTIDE SEQUENCE [LARGE SCALE GENOMIC DNA]</scope>
    <source>
        <strain evidence="4 5">P9</strain>
    </source>
</reference>
<evidence type="ECO:0000256" key="2">
    <source>
        <dbReference type="ARBA" id="ARBA00022643"/>
    </source>
</evidence>
<feature type="domain" description="NADPH-dependent FMN reductase-like" evidence="3">
    <location>
        <begin position="1"/>
        <end position="124"/>
    </location>
</feature>
<dbReference type="PANTHER" id="PTHR43278:SF4">
    <property type="entry name" value="NAD(P)H-DEPENDENT FMN-CONTAINING OXIDOREDUCTASE YWQN-RELATED"/>
    <property type="match status" value="1"/>
</dbReference>
<evidence type="ECO:0000313" key="5">
    <source>
        <dbReference type="Proteomes" id="UP000031938"/>
    </source>
</evidence>
<accession>A0A0C2R8Y5</accession>
<keyword evidence="1" id="KW-0285">Flavoprotein</keyword>
<evidence type="ECO:0000256" key="1">
    <source>
        <dbReference type="ARBA" id="ARBA00022630"/>
    </source>
</evidence>
<name>A0A0C2R8Y5_9BACL</name>
<organism evidence="4 5">
    <name type="scientific">Jeotgalibacillus soli</name>
    <dbReference type="NCBI Taxonomy" id="889306"/>
    <lineage>
        <taxon>Bacteria</taxon>
        <taxon>Bacillati</taxon>
        <taxon>Bacillota</taxon>
        <taxon>Bacilli</taxon>
        <taxon>Bacillales</taxon>
        <taxon>Caryophanaceae</taxon>
        <taxon>Jeotgalibacillus</taxon>
    </lineage>
</organism>
<comment type="caution">
    <text evidence="4">The sequence shown here is derived from an EMBL/GenBank/DDBJ whole genome shotgun (WGS) entry which is preliminary data.</text>
</comment>
<dbReference type="InterPro" id="IPR029039">
    <property type="entry name" value="Flavoprotein-like_sf"/>
</dbReference>
<dbReference type="Proteomes" id="UP000031938">
    <property type="component" value="Unassembled WGS sequence"/>
</dbReference>
<dbReference type="InterPro" id="IPR051796">
    <property type="entry name" value="ISF_SsuE-like"/>
</dbReference>
<keyword evidence="5" id="KW-1185">Reference proteome</keyword>
<dbReference type="EMBL" id="JXRP01000016">
    <property type="protein sequence ID" value="KIL46760.1"/>
    <property type="molecule type" value="Genomic_DNA"/>
</dbReference>
<dbReference type="OrthoDB" id="9805976at2"/>
<dbReference type="InterPro" id="IPR005025">
    <property type="entry name" value="FMN_Rdtase-like_dom"/>
</dbReference>
<gene>
    <name evidence="4" type="ORF">KP78_18780</name>
</gene>
<evidence type="ECO:0000259" key="3">
    <source>
        <dbReference type="Pfam" id="PF03358"/>
    </source>
</evidence>
<dbReference type="Gene3D" id="3.40.50.360">
    <property type="match status" value="1"/>
</dbReference>
<proteinExistence type="predicted"/>
<sequence>MSLLIICGSSRNDGNTETLAKAAASFYPGDVEWMHLRNHRIHQIVDQRHEPRGFDPVDDDHRALIEQMLRADAVIFATPVYWYGMSGHMKTFIDRWSQRLREPDLKFKERLKNKPAYVIICGGEQVMLKGLPLILQFRLIFEFVDMDFKNYFIGQAKRPGDILKDTEQLSKLKDFFNRK</sequence>
<keyword evidence="2" id="KW-0288">FMN</keyword>
<dbReference type="Pfam" id="PF03358">
    <property type="entry name" value="FMN_red"/>
    <property type="match status" value="1"/>
</dbReference>
<dbReference type="GO" id="GO:0016491">
    <property type="term" value="F:oxidoreductase activity"/>
    <property type="evidence" value="ECO:0007669"/>
    <property type="project" value="InterPro"/>
</dbReference>
<dbReference type="STRING" id="889306.KP78_18780"/>
<dbReference type="SUPFAM" id="SSF52218">
    <property type="entry name" value="Flavoproteins"/>
    <property type="match status" value="1"/>
</dbReference>
<dbReference type="RefSeq" id="WP_041088153.1">
    <property type="nucleotide sequence ID" value="NZ_JXRP01000016.1"/>
</dbReference>